<feature type="domain" description="C2H2-type" evidence="8">
    <location>
        <begin position="94"/>
        <end position="122"/>
    </location>
</feature>
<dbReference type="PROSITE" id="PS00028">
    <property type="entry name" value="ZINC_FINGER_C2H2_1"/>
    <property type="match status" value="2"/>
</dbReference>
<dbReference type="HOGENOM" id="CLU_1505093_0_0_1"/>
<keyword evidence="2" id="KW-0479">Metal-binding</keyword>
<accession>B7P8H1</accession>
<sequence>MLTDFQEVPHLATSFEYEGLGDAFHPWGDPSTRRRQGAPGPTLHQCRFCAYSSRYTTAVVHHERVHTGEKPFKCQACGKAFAQKSGVAPEQPLLTCIDCGELFLTKEDLIGHRRVVHLKYRPKQSIHQCRFCAYSSRYTTAVVKHERVHTGEKPFECQACGKAFTQKSVLRSHERTHAR</sequence>
<protein>
    <submittedName>
        <fullName evidence="9 10">Zinc finger protein, putative</fullName>
    </submittedName>
</protein>
<dbReference type="AlphaFoldDB" id="B7P8H1"/>
<dbReference type="PANTHER" id="PTHR23226:SF416">
    <property type="entry name" value="FI01424P"/>
    <property type="match status" value="1"/>
</dbReference>
<dbReference type="Gene3D" id="3.30.160.60">
    <property type="entry name" value="Classic Zinc Finger"/>
    <property type="match status" value="4"/>
</dbReference>
<reference evidence="10" key="2">
    <citation type="submission" date="2020-05" db="UniProtKB">
        <authorList>
            <consortium name="EnsemblMetazoa"/>
        </authorList>
    </citation>
    <scope>IDENTIFICATION</scope>
    <source>
        <strain evidence="10">wikel</strain>
    </source>
</reference>
<evidence type="ECO:0000256" key="3">
    <source>
        <dbReference type="ARBA" id="ARBA00022737"/>
    </source>
</evidence>
<keyword evidence="4 7" id="KW-0863">Zinc-finger</keyword>
<evidence type="ECO:0000313" key="9">
    <source>
        <dbReference type="EMBL" id="EEC02893.1"/>
    </source>
</evidence>
<organism>
    <name type="scientific">Ixodes scapularis</name>
    <name type="common">Black-legged tick</name>
    <name type="synonym">Deer tick</name>
    <dbReference type="NCBI Taxonomy" id="6945"/>
    <lineage>
        <taxon>Eukaryota</taxon>
        <taxon>Metazoa</taxon>
        <taxon>Ecdysozoa</taxon>
        <taxon>Arthropoda</taxon>
        <taxon>Chelicerata</taxon>
        <taxon>Arachnida</taxon>
        <taxon>Acari</taxon>
        <taxon>Parasitiformes</taxon>
        <taxon>Ixodida</taxon>
        <taxon>Ixodoidea</taxon>
        <taxon>Ixodidae</taxon>
        <taxon>Ixodinae</taxon>
        <taxon>Ixodes</taxon>
    </lineage>
</organism>
<feature type="domain" description="C2H2-type" evidence="8">
    <location>
        <begin position="44"/>
        <end position="71"/>
    </location>
</feature>
<dbReference type="SMART" id="SM00355">
    <property type="entry name" value="ZnF_C2H2"/>
    <property type="match status" value="4"/>
</dbReference>
<evidence type="ECO:0000313" key="11">
    <source>
        <dbReference type="Proteomes" id="UP000001555"/>
    </source>
</evidence>
<dbReference type="PANTHER" id="PTHR23226">
    <property type="entry name" value="ZINC FINGER AND SCAN DOMAIN-CONTAINING"/>
    <property type="match status" value="1"/>
</dbReference>
<evidence type="ECO:0000259" key="8">
    <source>
        <dbReference type="PROSITE" id="PS50157"/>
    </source>
</evidence>
<keyword evidence="11" id="KW-1185">Reference proteome</keyword>
<dbReference type="PaxDb" id="6945-B7P8H1"/>
<dbReference type="GO" id="GO:0008270">
    <property type="term" value="F:zinc ion binding"/>
    <property type="evidence" value="ECO:0007669"/>
    <property type="project" value="UniProtKB-KW"/>
</dbReference>
<evidence type="ECO:0000256" key="5">
    <source>
        <dbReference type="ARBA" id="ARBA00022833"/>
    </source>
</evidence>
<dbReference type="SUPFAM" id="SSF57667">
    <property type="entry name" value="beta-beta-alpha zinc fingers"/>
    <property type="match status" value="2"/>
</dbReference>
<evidence type="ECO:0000256" key="6">
    <source>
        <dbReference type="ARBA" id="ARBA00023242"/>
    </source>
</evidence>
<dbReference type="EnsemblMetazoa" id="ISCW016661-RA">
    <property type="protein sequence ID" value="ISCW016661-PA"/>
    <property type="gene ID" value="ISCW016661"/>
</dbReference>
<dbReference type="FunFam" id="3.30.160.60:FF:000557">
    <property type="entry name" value="zinc finger and SCAN domain-containing protein 29"/>
    <property type="match status" value="1"/>
</dbReference>
<dbReference type="VEuPathDB" id="VectorBase:ISCI016661"/>
<name>B7P8H1_IXOSC</name>
<keyword evidence="6" id="KW-0539">Nucleus</keyword>
<gene>
    <name evidence="9" type="ORF">IscW_ISCW016661</name>
</gene>
<dbReference type="EMBL" id="ABJB010167281">
    <property type="status" value="NOT_ANNOTATED_CDS"/>
    <property type="molecule type" value="Genomic_DNA"/>
</dbReference>
<dbReference type="STRING" id="6945.B7P8H1"/>
<evidence type="ECO:0000256" key="1">
    <source>
        <dbReference type="ARBA" id="ARBA00004123"/>
    </source>
</evidence>
<proteinExistence type="predicted"/>
<dbReference type="InterPro" id="IPR013087">
    <property type="entry name" value="Znf_C2H2_type"/>
</dbReference>
<dbReference type="EMBL" id="ABJB011055549">
    <property type="status" value="NOT_ANNOTATED_CDS"/>
    <property type="molecule type" value="Genomic_DNA"/>
</dbReference>
<dbReference type="InterPro" id="IPR036236">
    <property type="entry name" value="Znf_C2H2_sf"/>
</dbReference>
<feature type="domain" description="C2H2-type" evidence="8">
    <location>
        <begin position="155"/>
        <end position="179"/>
    </location>
</feature>
<dbReference type="FunFam" id="3.30.160.60:FF:000176">
    <property type="entry name" value="zinc finger protein 70"/>
    <property type="match status" value="1"/>
</dbReference>
<dbReference type="Proteomes" id="UP000001555">
    <property type="component" value="Unassembled WGS sequence"/>
</dbReference>
<evidence type="ECO:0000256" key="7">
    <source>
        <dbReference type="PROSITE-ProRule" id="PRU00042"/>
    </source>
</evidence>
<feature type="domain" description="C2H2-type" evidence="8">
    <location>
        <begin position="127"/>
        <end position="154"/>
    </location>
</feature>
<reference evidence="9 11" key="1">
    <citation type="submission" date="2008-03" db="EMBL/GenBank/DDBJ databases">
        <title>Annotation of Ixodes scapularis.</title>
        <authorList>
            <consortium name="Ixodes scapularis Genome Project Consortium"/>
            <person name="Caler E."/>
            <person name="Hannick L.I."/>
            <person name="Bidwell S."/>
            <person name="Joardar V."/>
            <person name="Thiagarajan M."/>
            <person name="Amedeo P."/>
            <person name="Galinsky K.J."/>
            <person name="Schobel S."/>
            <person name="Inman J."/>
            <person name="Hostetler J."/>
            <person name="Miller J."/>
            <person name="Hammond M."/>
            <person name="Megy K."/>
            <person name="Lawson D."/>
            <person name="Kodira C."/>
            <person name="Sutton G."/>
            <person name="Meyer J."/>
            <person name="Hill C.A."/>
            <person name="Birren B."/>
            <person name="Nene V."/>
            <person name="Collins F."/>
            <person name="Alarcon-Chaidez F."/>
            <person name="Wikel S."/>
            <person name="Strausberg R."/>
        </authorList>
    </citation>
    <scope>NUCLEOTIDE SEQUENCE [LARGE SCALE GENOMIC DNA]</scope>
    <source>
        <strain evidence="11">Wikel</strain>
        <strain evidence="9">Wikel colony</strain>
    </source>
</reference>
<dbReference type="Pfam" id="PF00096">
    <property type="entry name" value="zf-C2H2"/>
    <property type="match status" value="1"/>
</dbReference>
<dbReference type="VEuPathDB" id="VectorBase:ISCW016661"/>
<dbReference type="InParanoid" id="B7P8H1"/>
<keyword evidence="5" id="KW-0862">Zinc</keyword>
<dbReference type="PROSITE" id="PS50157">
    <property type="entry name" value="ZINC_FINGER_C2H2_2"/>
    <property type="match status" value="4"/>
</dbReference>
<evidence type="ECO:0000313" key="10">
    <source>
        <dbReference type="EnsemblMetazoa" id="ISCW016661-PA"/>
    </source>
</evidence>
<dbReference type="EMBL" id="DS657399">
    <property type="protein sequence ID" value="EEC02893.1"/>
    <property type="molecule type" value="Genomic_DNA"/>
</dbReference>
<evidence type="ECO:0000256" key="4">
    <source>
        <dbReference type="ARBA" id="ARBA00022771"/>
    </source>
</evidence>
<keyword evidence="3" id="KW-0677">Repeat</keyword>
<evidence type="ECO:0000256" key="2">
    <source>
        <dbReference type="ARBA" id="ARBA00022723"/>
    </source>
</evidence>
<comment type="subcellular location">
    <subcellularLocation>
        <location evidence="1">Nucleus</location>
    </subcellularLocation>
</comment>